<dbReference type="AlphaFoldDB" id="A0A4V2KCN1"/>
<evidence type="ECO:0000313" key="1">
    <source>
        <dbReference type="EMBL" id="TBU95652.1"/>
    </source>
</evidence>
<comment type="caution">
    <text evidence="1">The sequence shown here is derived from an EMBL/GenBank/DDBJ whole genome shotgun (WGS) entry which is preliminary data.</text>
</comment>
<proteinExistence type="predicted"/>
<sequence length="233" mass="27119">MTWHHQIPFNNLRDFWNWLFVIANDDLLDMCLDLFSQRARGGRFPEIKRKIKVIKATLMPAAQLETQTYVHWLGVVGQIADGILAPADELDSEEQSDLFEAISWSSWNILEGPLPQHRSDDPGDANIDDFSRLREIKFSKHFVKVRDLYASIILFTNDMNAQQNQNYSNAWVKTRSKELLTTLTGASQLLFSVKLTFFNKKHWSHEQRMIGRSPARATVQDSGATWYQWRRCM</sequence>
<dbReference type="Proteomes" id="UP000293172">
    <property type="component" value="Unassembled WGS sequence"/>
</dbReference>
<evidence type="ECO:0000313" key="2">
    <source>
        <dbReference type="Proteomes" id="UP000293172"/>
    </source>
</evidence>
<accession>A0A4V2KCN1</accession>
<organism evidence="1 2">
    <name type="scientific">Phytopseudomonas dryadis</name>
    <dbReference type="NCBI Taxonomy" id="2487520"/>
    <lineage>
        <taxon>Bacteria</taxon>
        <taxon>Pseudomonadati</taxon>
        <taxon>Pseudomonadota</taxon>
        <taxon>Gammaproteobacteria</taxon>
        <taxon>Pseudomonadales</taxon>
        <taxon>Pseudomonadaceae</taxon>
        <taxon>Phytopseudomonas</taxon>
    </lineage>
</organism>
<protein>
    <submittedName>
        <fullName evidence="1">Uncharacterized protein</fullName>
    </submittedName>
</protein>
<reference evidence="1 2" key="1">
    <citation type="submission" date="2018-06" db="EMBL/GenBank/DDBJ databases">
        <title>Three novel Pseudomonas species isolated from symptomatic oak.</title>
        <authorList>
            <person name="Bueno-Gonzalez V."/>
            <person name="Brady C."/>
        </authorList>
    </citation>
    <scope>NUCLEOTIDE SEQUENCE [LARGE SCALE GENOMIC DNA]</scope>
    <source>
        <strain evidence="1 2">P6B</strain>
    </source>
</reference>
<gene>
    <name evidence="1" type="ORF">DNK44_06955</name>
</gene>
<dbReference type="EMBL" id="QJUL01000007">
    <property type="protein sequence ID" value="TBU95652.1"/>
    <property type="molecule type" value="Genomic_DNA"/>
</dbReference>
<name>A0A4V2KCN1_9GAMM</name>